<dbReference type="InParanoid" id="A0A0G4GHE2"/>
<feature type="region of interest" description="Disordered" evidence="1">
    <location>
        <begin position="1"/>
        <end position="152"/>
    </location>
</feature>
<reference evidence="2 3" key="1">
    <citation type="submission" date="2014-11" db="EMBL/GenBank/DDBJ databases">
        <authorList>
            <person name="Zhu J."/>
            <person name="Qi W."/>
            <person name="Song R."/>
        </authorList>
    </citation>
    <scope>NUCLEOTIDE SEQUENCE [LARGE SCALE GENOMIC DNA]</scope>
</reference>
<organism evidence="2 3">
    <name type="scientific">Vitrella brassicaformis (strain CCMP3155)</name>
    <dbReference type="NCBI Taxonomy" id="1169540"/>
    <lineage>
        <taxon>Eukaryota</taxon>
        <taxon>Sar</taxon>
        <taxon>Alveolata</taxon>
        <taxon>Colpodellida</taxon>
        <taxon>Vitrellaceae</taxon>
        <taxon>Vitrella</taxon>
    </lineage>
</organism>
<accession>A0A0G4GHE2</accession>
<gene>
    <name evidence="2" type="ORF">Vbra_9997</name>
</gene>
<dbReference type="PANTHER" id="PTHR34689">
    <property type="entry name" value="NUCLEIC ACID-BINDING PROTEIN"/>
    <property type="match status" value="1"/>
</dbReference>
<dbReference type="PhylomeDB" id="A0A0G4GHE2"/>
<dbReference type="OMA" id="TMPHEKY"/>
<feature type="region of interest" description="Disordered" evidence="1">
    <location>
        <begin position="217"/>
        <end position="245"/>
    </location>
</feature>
<sequence length="310" mass="37680">MSDVRERDRERERERDDRDAASDGGNRRPRDHDQDDERDDRREERREREGDKHREKERKRKRRSRDESSDESSSESDDDVSRSASDSDSESDSSEDERRRRKRRKKEKRDKERRKEKKKDKKRKKDKDRKKKKKKDKGDKDTARAGAVTDQWGKFGQLVETDLWRKRPEFQLWLMEVKQKTLEELSNWEEKQLFRDYMEDYNTATLPHRKYYSLQDYEAEKAKKPPKKRVEEPSNVVSFDDERSRKEEIRKIRDARAREAQQEAFAGMDEEKVAAMRRQQGLKNQMQTLFKMGRYDEAEKIQKLLQPDEK</sequence>
<feature type="compositionally biased region" description="Acidic residues" evidence="1">
    <location>
        <begin position="68"/>
        <end position="78"/>
    </location>
</feature>
<dbReference type="STRING" id="1169540.A0A0G4GHE2"/>
<feature type="compositionally biased region" description="Basic and acidic residues" evidence="1">
    <location>
        <begin position="218"/>
        <end position="232"/>
    </location>
</feature>
<evidence type="ECO:0000313" key="2">
    <source>
        <dbReference type="EMBL" id="CEM29155.1"/>
    </source>
</evidence>
<protein>
    <submittedName>
        <fullName evidence="2">Uncharacterized protein</fullName>
    </submittedName>
</protein>
<dbReference type="Proteomes" id="UP000041254">
    <property type="component" value="Unassembled WGS sequence"/>
</dbReference>
<feature type="compositionally biased region" description="Basic and acidic residues" evidence="1">
    <location>
        <begin position="1"/>
        <end position="54"/>
    </location>
</feature>
<proteinExistence type="predicted"/>
<keyword evidence="3" id="KW-1185">Reference proteome</keyword>
<evidence type="ECO:0000313" key="3">
    <source>
        <dbReference type="Proteomes" id="UP000041254"/>
    </source>
</evidence>
<name>A0A0G4GHE2_VITBC</name>
<dbReference type="PANTHER" id="PTHR34689:SF1">
    <property type="entry name" value="NUCLEIC ACID-BINDING PROTEIN"/>
    <property type="match status" value="1"/>
</dbReference>
<dbReference type="AlphaFoldDB" id="A0A0G4GHE2"/>
<dbReference type="OrthoDB" id="2538345at2759"/>
<dbReference type="VEuPathDB" id="CryptoDB:Vbra_9997"/>
<dbReference type="EMBL" id="CDMY01000666">
    <property type="protein sequence ID" value="CEM29155.1"/>
    <property type="molecule type" value="Genomic_DNA"/>
</dbReference>
<evidence type="ECO:0000256" key="1">
    <source>
        <dbReference type="SAM" id="MobiDB-lite"/>
    </source>
</evidence>
<feature type="compositionally biased region" description="Basic residues" evidence="1">
    <location>
        <begin position="99"/>
        <end position="135"/>
    </location>
</feature>